<evidence type="ECO:0000313" key="8">
    <source>
        <dbReference type="EnsemblPlants" id="Solyc12g062900.1.1"/>
    </source>
</evidence>
<evidence type="ECO:0000256" key="1">
    <source>
        <dbReference type="ARBA" id="ARBA00022741"/>
    </source>
</evidence>
<dbReference type="STRING" id="4081.K4DGB2"/>
<keyword evidence="9" id="KW-1185">Reference proteome</keyword>
<evidence type="ECO:0000313" key="9">
    <source>
        <dbReference type="Proteomes" id="UP000004994"/>
    </source>
</evidence>
<dbReference type="GO" id="GO:0005525">
    <property type="term" value="F:GTP binding"/>
    <property type="evidence" value="ECO:0007669"/>
    <property type="project" value="UniProtKB-KW"/>
</dbReference>
<dbReference type="Gene3D" id="3.30.70.240">
    <property type="match status" value="1"/>
</dbReference>
<sequence length="226" mass="25561">MDFLLLLWLLVKMRIVPLKDHLNIGIMAHIDAGKTTTIERVFYYTGRNYKIDEVLQWTGWSKRANRGGSQLLLLLIPRYWVLDGAICLFDNVAGVEPQSEIIPLLTCEPDAGAPQVNYRESISRNTEVKYLHKKQSGDSGQFVDITARFESMEAGDGYEFKSETNGGMALTMMWIIFKCFGNPLLEPIMKVEVVTPEQHLGDVISDLNSRRRQINSFGDNGPCIVC</sequence>
<dbReference type="EnsemblPlants" id="Solyc12g062900.1.1">
    <property type="protein sequence ID" value="Solyc12g062900.1.1"/>
    <property type="gene ID" value="Solyc12g062900.1"/>
</dbReference>
<organism evidence="8">
    <name type="scientific">Solanum lycopersicum</name>
    <name type="common">Tomato</name>
    <name type="synonym">Lycopersicon esculentum</name>
    <dbReference type="NCBI Taxonomy" id="4081"/>
    <lineage>
        <taxon>Eukaryota</taxon>
        <taxon>Viridiplantae</taxon>
        <taxon>Streptophyta</taxon>
        <taxon>Embryophyta</taxon>
        <taxon>Tracheophyta</taxon>
        <taxon>Spermatophyta</taxon>
        <taxon>Magnoliopsida</taxon>
        <taxon>eudicotyledons</taxon>
        <taxon>Gunneridae</taxon>
        <taxon>Pentapetalae</taxon>
        <taxon>asterids</taxon>
        <taxon>lamiids</taxon>
        <taxon>Solanales</taxon>
        <taxon>Solanaceae</taxon>
        <taxon>Solanoideae</taxon>
        <taxon>Solaneae</taxon>
        <taxon>Solanum</taxon>
        <taxon>Solanum subgen. Lycopersicon</taxon>
    </lineage>
</organism>
<feature type="chain" id="PRO_5003874959" description="Tr-type G domain-containing protein" evidence="4">
    <location>
        <begin position="19"/>
        <end position="226"/>
    </location>
</feature>
<dbReference type="Proteomes" id="UP000004994">
    <property type="component" value="Chromosome 12"/>
</dbReference>
<keyword evidence="1" id="KW-0547">Nucleotide-binding</keyword>
<dbReference type="HOGENOM" id="CLU_1226610_0_0_1"/>
<name>K4DGB2_SOLLC</name>
<dbReference type="Gene3D" id="3.40.50.300">
    <property type="entry name" value="P-loop containing nucleotide triphosphate hydrolases"/>
    <property type="match status" value="1"/>
</dbReference>
<feature type="domain" description="Tr-type G" evidence="5">
    <location>
        <begin position="19"/>
        <end position="54"/>
    </location>
</feature>
<keyword evidence="4" id="KW-0732">Signal</keyword>
<evidence type="ECO:0000259" key="5">
    <source>
        <dbReference type="Pfam" id="PF00009"/>
    </source>
</evidence>
<keyword evidence="2" id="KW-0648">Protein biosynthesis</keyword>
<reference evidence="8" key="2">
    <citation type="submission" date="2015-06" db="UniProtKB">
        <authorList>
            <consortium name="EnsemblPlants"/>
        </authorList>
    </citation>
    <scope>IDENTIFICATION</scope>
    <source>
        <strain evidence="8">cv. Heinz 1706</strain>
    </source>
</reference>
<dbReference type="GO" id="GO:0003924">
    <property type="term" value="F:GTPase activity"/>
    <property type="evidence" value="ECO:0007669"/>
    <property type="project" value="InterPro"/>
</dbReference>
<feature type="domain" description="Elongation factor EFG" evidence="6">
    <location>
        <begin position="184"/>
        <end position="218"/>
    </location>
</feature>
<dbReference type="InterPro" id="IPR020568">
    <property type="entry name" value="Ribosomal_Su5_D2-typ_SF"/>
</dbReference>
<proteinExistence type="predicted"/>
<dbReference type="AlphaFoldDB" id="K4DGB2"/>
<dbReference type="PhylomeDB" id="K4DGB2"/>
<protein>
    <recommendedName>
        <fullName evidence="10">Tr-type G domain-containing protein</fullName>
    </recommendedName>
</protein>
<dbReference type="InterPro" id="IPR005517">
    <property type="entry name" value="Transl_elong_EFG/EF2_IV"/>
</dbReference>
<feature type="domain" description="Translation elongation factor EFG/EF2" evidence="7">
    <location>
        <begin position="114"/>
        <end position="169"/>
    </location>
</feature>
<dbReference type="InterPro" id="IPR014721">
    <property type="entry name" value="Ribsml_uS5_D2-typ_fold_subgr"/>
</dbReference>
<dbReference type="PANTHER" id="PTHR43261:SF1">
    <property type="entry name" value="RIBOSOME-RELEASING FACTOR 2, MITOCHONDRIAL"/>
    <property type="match status" value="1"/>
</dbReference>
<dbReference type="InterPro" id="IPR000795">
    <property type="entry name" value="T_Tr_GTP-bd_dom"/>
</dbReference>
<evidence type="ECO:0000256" key="3">
    <source>
        <dbReference type="ARBA" id="ARBA00023134"/>
    </source>
</evidence>
<evidence type="ECO:0008006" key="10">
    <source>
        <dbReference type="Google" id="ProtNLM"/>
    </source>
</evidence>
<feature type="signal peptide" evidence="4">
    <location>
        <begin position="1"/>
        <end position="18"/>
    </location>
</feature>
<dbReference type="SUPFAM" id="SSF54980">
    <property type="entry name" value="EF-G C-terminal domain-like"/>
    <property type="match status" value="1"/>
</dbReference>
<dbReference type="InParanoid" id="K4DGB2"/>
<dbReference type="Gramene" id="Solyc12g062900.1.1">
    <property type="protein sequence ID" value="Solyc12g062900.1.1"/>
    <property type="gene ID" value="Solyc12g062900.1"/>
</dbReference>
<dbReference type="Pfam" id="PF03764">
    <property type="entry name" value="EFG_IV"/>
    <property type="match status" value="1"/>
</dbReference>
<accession>K4DGB2</accession>
<dbReference type="GO" id="GO:0006412">
    <property type="term" value="P:translation"/>
    <property type="evidence" value="ECO:0007669"/>
    <property type="project" value="UniProtKB-KW"/>
</dbReference>
<dbReference type="InterPro" id="IPR027417">
    <property type="entry name" value="P-loop_NTPase"/>
</dbReference>
<evidence type="ECO:0000256" key="2">
    <source>
        <dbReference type="ARBA" id="ARBA00022917"/>
    </source>
</evidence>
<dbReference type="Pfam" id="PF00009">
    <property type="entry name" value="GTP_EFTU"/>
    <property type="match status" value="1"/>
</dbReference>
<dbReference type="eggNOG" id="KOG0465">
    <property type="taxonomic scope" value="Eukaryota"/>
</dbReference>
<keyword evidence="3" id="KW-0342">GTP-binding</keyword>
<dbReference type="Pfam" id="PF00679">
    <property type="entry name" value="EFG_C"/>
    <property type="match status" value="1"/>
</dbReference>
<evidence type="ECO:0000259" key="7">
    <source>
        <dbReference type="Pfam" id="PF03764"/>
    </source>
</evidence>
<dbReference type="PANTHER" id="PTHR43261">
    <property type="entry name" value="TRANSLATION ELONGATION FACTOR G-RELATED"/>
    <property type="match status" value="1"/>
</dbReference>
<dbReference type="InterPro" id="IPR035647">
    <property type="entry name" value="EFG_III/V"/>
</dbReference>
<evidence type="ECO:0000256" key="4">
    <source>
        <dbReference type="SAM" id="SignalP"/>
    </source>
</evidence>
<dbReference type="InterPro" id="IPR000640">
    <property type="entry name" value="EFG_V-like"/>
</dbReference>
<dbReference type="Gene3D" id="3.30.230.10">
    <property type="match status" value="1"/>
</dbReference>
<evidence type="ECO:0000259" key="6">
    <source>
        <dbReference type="Pfam" id="PF00679"/>
    </source>
</evidence>
<dbReference type="PaxDb" id="4081-Solyc12g062900.1.1"/>
<dbReference type="SUPFAM" id="SSF52540">
    <property type="entry name" value="P-loop containing nucleoside triphosphate hydrolases"/>
    <property type="match status" value="1"/>
</dbReference>
<reference evidence="8" key="1">
    <citation type="journal article" date="2012" name="Nature">
        <title>The tomato genome sequence provides insights into fleshy fruit evolution.</title>
        <authorList>
            <consortium name="Tomato Genome Consortium"/>
        </authorList>
    </citation>
    <scope>NUCLEOTIDE SEQUENCE [LARGE SCALE GENOMIC DNA]</scope>
    <source>
        <strain evidence="8">cv. Heinz 1706</strain>
    </source>
</reference>
<dbReference type="SUPFAM" id="SSF54211">
    <property type="entry name" value="Ribosomal protein S5 domain 2-like"/>
    <property type="match status" value="1"/>
</dbReference>